<comment type="caution">
    <text evidence="2">The sequence shown here is derived from an EMBL/GenBank/DDBJ whole genome shotgun (WGS) entry which is preliminary data.</text>
</comment>
<sequence length="153" mass="18135">MLRAIQTNTHTHTHTHNHTFSIFSLYPFNLSVSHMQSERGEWHGLEISLLSDHNQGQRHSRRLCRLFFISPIKSPLLCSLSVLFLSLSVIFEPLQTYTGYREAQYIIPFCLKVMIFWVFLFVTLQEIKQQLGQDFYIIRVWDIKEVLIPYSLF</sequence>
<evidence type="ECO:0000313" key="3">
    <source>
        <dbReference type="Proteomes" id="UP001434883"/>
    </source>
</evidence>
<keyword evidence="3" id="KW-1185">Reference proteome</keyword>
<accession>A0ABV0RKB7</accession>
<feature type="transmembrane region" description="Helical" evidence="1">
    <location>
        <begin position="66"/>
        <end position="91"/>
    </location>
</feature>
<keyword evidence="1" id="KW-0812">Transmembrane</keyword>
<name>A0ABV0RKB7_9TELE</name>
<feature type="transmembrane region" description="Helical" evidence="1">
    <location>
        <begin position="103"/>
        <end position="124"/>
    </location>
</feature>
<organism evidence="2 3">
    <name type="scientific">Xenoophorus captivus</name>
    <dbReference type="NCBI Taxonomy" id="1517983"/>
    <lineage>
        <taxon>Eukaryota</taxon>
        <taxon>Metazoa</taxon>
        <taxon>Chordata</taxon>
        <taxon>Craniata</taxon>
        <taxon>Vertebrata</taxon>
        <taxon>Euteleostomi</taxon>
        <taxon>Actinopterygii</taxon>
        <taxon>Neopterygii</taxon>
        <taxon>Teleostei</taxon>
        <taxon>Neoteleostei</taxon>
        <taxon>Acanthomorphata</taxon>
        <taxon>Ovalentaria</taxon>
        <taxon>Atherinomorphae</taxon>
        <taxon>Cyprinodontiformes</taxon>
        <taxon>Goodeidae</taxon>
        <taxon>Xenoophorus</taxon>
    </lineage>
</organism>
<evidence type="ECO:0000313" key="2">
    <source>
        <dbReference type="EMBL" id="MEQ2208590.1"/>
    </source>
</evidence>
<keyword evidence="1" id="KW-0472">Membrane</keyword>
<protein>
    <submittedName>
        <fullName evidence="2">Uncharacterized protein</fullName>
    </submittedName>
</protein>
<dbReference type="EMBL" id="JAHRIN010050604">
    <property type="protein sequence ID" value="MEQ2208590.1"/>
    <property type="molecule type" value="Genomic_DNA"/>
</dbReference>
<gene>
    <name evidence="2" type="ORF">XENOCAPTIV_007933</name>
</gene>
<proteinExistence type="predicted"/>
<keyword evidence="1" id="KW-1133">Transmembrane helix</keyword>
<evidence type="ECO:0000256" key="1">
    <source>
        <dbReference type="SAM" id="Phobius"/>
    </source>
</evidence>
<reference evidence="2 3" key="1">
    <citation type="submission" date="2021-06" db="EMBL/GenBank/DDBJ databases">
        <authorList>
            <person name="Palmer J.M."/>
        </authorList>
    </citation>
    <scope>NUCLEOTIDE SEQUENCE [LARGE SCALE GENOMIC DNA]</scope>
    <source>
        <strain evidence="2 3">XC_2019</strain>
        <tissue evidence="2">Muscle</tissue>
    </source>
</reference>
<dbReference type="Proteomes" id="UP001434883">
    <property type="component" value="Unassembled WGS sequence"/>
</dbReference>